<dbReference type="GO" id="GO:0007094">
    <property type="term" value="P:mitotic spindle assembly checkpoint signaling"/>
    <property type="evidence" value="ECO:0007669"/>
    <property type="project" value="InterPro"/>
</dbReference>
<dbReference type="HOGENOM" id="CLU_374384_0_0_1"/>
<feature type="region of interest" description="Disordered" evidence="2">
    <location>
        <begin position="479"/>
        <end position="501"/>
    </location>
</feature>
<dbReference type="OrthoDB" id="5962695at2759"/>
<sequence length="742" mass="81447">MENSSVEHERGGEEELHDAATRGERSRVKKLLRSGVPVDCTNAHGETALYVACAERHDGVVELLLKNGAQPNRRCVQGATPVHAAAQGGCVRLMEYLIAAGADFRLHDNRGRSVADCCTKPKMADLIERMRRLAIIGKDDEQPTLMSLDVSRRAEKAGETSVLAWLRSKCTRRPLQRNVALYTGYGTLVLDGVCESLASLPLIPDERLDLDVAGCSYDSGLHSIMQSMTWQSCKVSVRKGKGRRSFDLILHEHDVLRRIRHPHLLSLLGVSRSHDVQQLSLVFERVADGSLYSWMHQRKNVPSDLAVCEIFVSICEAVEFLHNQSILHCAVSSHAVHLLSANSPASAKLSNLEFAVSRDVDAAEWRSALQHPVAECLFVQAYQAWIDPELLRGGTPTVGSDVYGLAALLWEMLTGCVPWAGVTSADALCLLANGRSLPVSDSLRDPLKMQLRHALSNDPSKRLRSIVDLKECVMQEQNKLRESEEASSVHGTPSKSGINRGLLGSQRSSVYNLLTHSFPLFADTLPLRSKAQQIFDAKEVAPKTLACKTPVAAGPKPFYKPAAHHSPSTFGDRPKRQRELSKEMSAKIAAVSKQDSSSQTIRCKGDTSPTRMQMIEEGIAKEGSRAFNTQGDVNERDLCSVAIKGKKAESVLPPPPLCSPVQSDEYIDDSIGTGRGPNVQLISRSACRSYPMRLTSDLSLKSNASSIRPLSVKSESTLQFQPPNFEYYKLDWTADQGDSTNV</sequence>
<evidence type="ECO:0000313" key="5">
    <source>
        <dbReference type="EnsemblMetazoa" id="CapteP200409"/>
    </source>
</evidence>
<dbReference type="Proteomes" id="UP000014760">
    <property type="component" value="Unassembled WGS sequence"/>
</dbReference>
<dbReference type="Gene3D" id="1.10.510.10">
    <property type="entry name" value="Transferase(Phosphotransferase) domain 1"/>
    <property type="match status" value="1"/>
</dbReference>
<dbReference type="PROSITE" id="PS50088">
    <property type="entry name" value="ANK_REPEAT"/>
    <property type="match status" value="3"/>
</dbReference>
<dbReference type="InterPro" id="IPR001245">
    <property type="entry name" value="Ser-Thr/Tyr_kinase_cat_dom"/>
</dbReference>
<organism evidence="4">
    <name type="scientific">Capitella teleta</name>
    <name type="common">Polychaete worm</name>
    <dbReference type="NCBI Taxonomy" id="283909"/>
    <lineage>
        <taxon>Eukaryota</taxon>
        <taxon>Metazoa</taxon>
        <taxon>Spiralia</taxon>
        <taxon>Lophotrochozoa</taxon>
        <taxon>Annelida</taxon>
        <taxon>Polychaeta</taxon>
        <taxon>Sedentaria</taxon>
        <taxon>Scolecida</taxon>
        <taxon>Capitellidae</taxon>
        <taxon>Capitella</taxon>
    </lineage>
</organism>
<dbReference type="InterPro" id="IPR002110">
    <property type="entry name" value="Ankyrin_rpt"/>
</dbReference>
<dbReference type="InterPro" id="IPR000719">
    <property type="entry name" value="Prot_kinase_dom"/>
</dbReference>
<feature type="region of interest" description="Disordered" evidence="2">
    <location>
        <begin position="1"/>
        <end position="24"/>
    </location>
</feature>
<dbReference type="Gene3D" id="1.25.40.20">
    <property type="entry name" value="Ankyrin repeat-containing domain"/>
    <property type="match status" value="1"/>
</dbReference>
<proteinExistence type="predicted"/>
<dbReference type="EMBL" id="KB311838">
    <property type="protein sequence ID" value="ELT88492.1"/>
    <property type="molecule type" value="Genomic_DNA"/>
</dbReference>
<evidence type="ECO:0000313" key="6">
    <source>
        <dbReference type="Proteomes" id="UP000014760"/>
    </source>
</evidence>
<gene>
    <name evidence="4" type="ORF">CAPTEDRAFT_200409</name>
</gene>
<evidence type="ECO:0000259" key="3">
    <source>
        <dbReference type="PROSITE" id="PS50011"/>
    </source>
</evidence>
<protein>
    <recommendedName>
        <fullName evidence="3">Protein kinase domain-containing protein</fullName>
    </recommendedName>
</protein>
<evidence type="ECO:0000256" key="1">
    <source>
        <dbReference type="PROSITE-ProRule" id="PRU00023"/>
    </source>
</evidence>
<feature type="repeat" description="ANK" evidence="1">
    <location>
        <begin position="77"/>
        <end position="109"/>
    </location>
</feature>
<dbReference type="InterPro" id="IPR036770">
    <property type="entry name" value="Ankyrin_rpt-contain_sf"/>
</dbReference>
<keyword evidence="1" id="KW-0040">ANK repeat</keyword>
<reference evidence="4 6" key="2">
    <citation type="journal article" date="2013" name="Nature">
        <title>Insights into bilaterian evolution from three spiralian genomes.</title>
        <authorList>
            <person name="Simakov O."/>
            <person name="Marletaz F."/>
            <person name="Cho S.J."/>
            <person name="Edsinger-Gonzales E."/>
            <person name="Havlak P."/>
            <person name="Hellsten U."/>
            <person name="Kuo D.H."/>
            <person name="Larsson T."/>
            <person name="Lv J."/>
            <person name="Arendt D."/>
            <person name="Savage R."/>
            <person name="Osoegawa K."/>
            <person name="de Jong P."/>
            <person name="Grimwood J."/>
            <person name="Chapman J.A."/>
            <person name="Shapiro H."/>
            <person name="Aerts A."/>
            <person name="Otillar R.P."/>
            <person name="Terry A.Y."/>
            <person name="Boore J.L."/>
            <person name="Grigoriev I.V."/>
            <person name="Lindberg D.R."/>
            <person name="Seaver E.C."/>
            <person name="Weisblat D.A."/>
            <person name="Putnam N.H."/>
            <person name="Rokhsar D.S."/>
        </authorList>
    </citation>
    <scope>NUCLEOTIDE SEQUENCE</scope>
    <source>
        <strain evidence="4 6">I ESC-2004</strain>
    </source>
</reference>
<dbReference type="GO" id="GO:0045171">
    <property type="term" value="C:intercellular bridge"/>
    <property type="evidence" value="ECO:0007669"/>
    <property type="project" value="TreeGrafter"/>
</dbReference>
<dbReference type="GO" id="GO:0005524">
    <property type="term" value="F:ATP binding"/>
    <property type="evidence" value="ECO:0007669"/>
    <property type="project" value="InterPro"/>
</dbReference>
<keyword evidence="6" id="KW-1185">Reference proteome</keyword>
<dbReference type="GO" id="GO:0030496">
    <property type="term" value="C:midbody"/>
    <property type="evidence" value="ECO:0007669"/>
    <property type="project" value="TreeGrafter"/>
</dbReference>
<dbReference type="SUPFAM" id="SSF48403">
    <property type="entry name" value="Ankyrin repeat"/>
    <property type="match status" value="1"/>
</dbReference>
<name>R7TAI4_CAPTE</name>
<dbReference type="STRING" id="283909.R7TAI4"/>
<reference evidence="5" key="3">
    <citation type="submission" date="2015-06" db="UniProtKB">
        <authorList>
            <consortium name="EnsemblMetazoa"/>
        </authorList>
    </citation>
    <scope>IDENTIFICATION</scope>
</reference>
<evidence type="ECO:0000313" key="4">
    <source>
        <dbReference type="EMBL" id="ELT88492.1"/>
    </source>
</evidence>
<dbReference type="EnsemblMetazoa" id="CapteT200409">
    <property type="protein sequence ID" value="CapteP200409"/>
    <property type="gene ID" value="CapteG200409"/>
</dbReference>
<dbReference type="InterPro" id="IPR039339">
    <property type="entry name" value="Tex14"/>
</dbReference>
<dbReference type="PANTHER" id="PTHR23060">
    <property type="entry name" value="TESTIS EXPRESSED GENE 14"/>
    <property type="match status" value="1"/>
</dbReference>
<dbReference type="PROSITE" id="PS50297">
    <property type="entry name" value="ANK_REP_REGION"/>
    <property type="match status" value="2"/>
</dbReference>
<dbReference type="SMART" id="SM00248">
    <property type="entry name" value="ANK"/>
    <property type="match status" value="3"/>
</dbReference>
<dbReference type="EMBL" id="AMQN01015368">
    <property type="status" value="NOT_ANNOTATED_CDS"/>
    <property type="molecule type" value="Genomic_DNA"/>
</dbReference>
<dbReference type="PROSITE" id="PS50011">
    <property type="entry name" value="PROTEIN_KINASE_DOM"/>
    <property type="match status" value="1"/>
</dbReference>
<reference evidence="6" key="1">
    <citation type="submission" date="2012-12" db="EMBL/GenBank/DDBJ databases">
        <authorList>
            <person name="Hellsten U."/>
            <person name="Grimwood J."/>
            <person name="Chapman J.A."/>
            <person name="Shapiro H."/>
            <person name="Aerts A."/>
            <person name="Otillar R.P."/>
            <person name="Terry A.Y."/>
            <person name="Boore J.L."/>
            <person name="Simakov O."/>
            <person name="Marletaz F."/>
            <person name="Cho S.-J."/>
            <person name="Edsinger-Gonzales E."/>
            <person name="Havlak P."/>
            <person name="Kuo D.-H."/>
            <person name="Larsson T."/>
            <person name="Lv J."/>
            <person name="Arendt D."/>
            <person name="Savage R."/>
            <person name="Osoegawa K."/>
            <person name="de Jong P."/>
            <person name="Lindberg D.R."/>
            <person name="Seaver E.C."/>
            <person name="Weisblat D.A."/>
            <person name="Putnam N.H."/>
            <person name="Grigoriev I.V."/>
            <person name="Rokhsar D.S."/>
        </authorList>
    </citation>
    <scope>NUCLEOTIDE SEQUENCE</scope>
    <source>
        <strain evidence="6">I ESC-2004</strain>
    </source>
</reference>
<dbReference type="OMA" id="EMINQSF"/>
<dbReference type="GO" id="GO:0051306">
    <property type="term" value="P:mitotic sister chromatid separation"/>
    <property type="evidence" value="ECO:0007669"/>
    <property type="project" value="InterPro"/>
</dbReference>
<dbReference type="SUPFAM" id="SSF56112">
    <property type="entry name" value="Protein kinase-like (PK-like)"/>
    <property type="match status" value="1"/>
</dbReference>
<feature type="domain" description="Protein kinase" evidence="3">
    <location>
        <begin position="202"/>
        <end position="474"/>
    </location>
</feature>
<dbReference type="Pfam" id="PF12796">
    <property type="entry name" value="Ank_2"/>
    <property type="match status" value="1"/>
</dbReference>
<accession>R7TAI4</accession>
<dbReference type="GO" id="GO:0000776">
    <property type="term" value="C:kinetochore"/>
    <property type="evidence" value="ECO:0007669"/>
    <property type="project" value="TreeGrafter"/>
</dbReference>
<dbReference type="PANTHER" id="PTHR23060:SF3">
    <property type="entry name" value="TESTIS EXPRESSED 14, INTERCELLULAR BRIDGE FORMING FACTOR"/>
    <property type="match status" value="1"/>
</dbReference>
<feature type="repeat" description="ANK" evidence="1">
    <location>
        <begin position="44"/>
        <end position="76"/>
    </location>
</feature>
<dbReference type="GO" id="GO:0004672">
    <property type="term" value="F:protein kinase activity"/>
    <property type="evidence" value="ECO:0007669"/>
    <property type="project" value="InterPro"/>
</dbReference>
<evidence type="ECO:0000256" key="2">
    <source>
        <dbReference type="SAM" id="MobiDB-lite"/>
    </source>
</evidence>
<dbReference type="GO" id="GO:0008608">
    <property type="term" value="P:attachment of spindle microtubules to kinetochore"/>
    <property type="evidence" value="ECO:0007669"/>
    <property type="project" value="InterPro"/>
</dbReference>
<dbReference type="InterPro" id="IPR011009">
    <property type="entry name" value="Kinase-like_dom_sf"/>
</dbReference>
<dbReference type="GO" id="GO:0043063">
    <property type="term" value="P:intercellular bridge organization"/>
    <property type="evidence" value="ECO:0007669"/>
    <property type="project" value="InterPro"/>
</dbReference>
<dbReference type="Pfam" id="PF07714">
    <property type="entry name" value="PK_Tyr_Ser-Thr"/>
    <property type="match status" value="1"/>
</dbReference>
<dbReference type="AlphaFoldDB" id="R7TAI4"/>
<dbReference type="GO" id="GO:0007140">
    <property type="term" value="P:male meiotic nuclear division"/>
    <property type="evidence" value="ECO:0007669"/>
    <property type="project" value="InterPro"/>
</dbReference>
<feature type="repeat" description="ANK" evidence="1">
    <location>
        <begin position="11"/>
        <end position="43"/>
    </location>
</feature>